<dbReference type="Proteomes" id="UP000242560">
    <property type="component" value="Unassembled WGS sequence"/>
</dbReference>
<keyword evidence="1" id="KW-0732">Signal</keyword>
<dbReference type="RefSeq" id="WP_089819158.1">
    <property type="nucleotide sequence ID" value="NZ_FORQ01000001.1"/>
</dbReference>
<organism evidence="2 3">
    <name type="scientific">Kaistella treverensis</name>
    <dbReference type="NCBI Taxonomy" id="631455"/>
    <lineage>
        <taxon>Bacteria</taxon>
        <taxon>Pseudomonadati</taxon>
        <taxon>Bacteroidota</taxon>
        <taxon>Flavobacteriia</taxon>
        <taxon>Flavobacteriales</taxon>
        <taxon>Weeksellaceae</taxon>
        <taxon>Chryseobacterium group</taxon>
        <taxon>Kaistella</taxon>
    </lineage>
</organism>
<gene>
    <name evidence="2" type="ORF">SAMN05421638_1014</name>
</gene>
<evidence type="ECO:0000313" key="3">
    <source>
        <dbReference type="Proteomes" id="UP000242560"/>
    </source>
</evidence>
<dbReference type="AlphaFoldDB" id="A0A1I3KTS9"/>
<evidence type="ECO:0000313" key="2">
    <source>
        <dbReference type="EMBL" id="SFI75893.1"/>
    </source>
</evidence>
<reference evidence="3" key="1">
    <citation type="submission" date="2016-10" db="EMBL/GenBank/DDBJ databases">
        <authorList>
            <person name="Varghese N."/>
            <person name="Submissions S."/>
        </authorList>
    </citation>
    <scope>NUCLEOTIDE SEQUENCE [LARGE SCALE GENOMIC DNA]</scope>
    <source>
        <strain evidence="3">DSM 22251</strain>
    </source>
</reference>
<proteinExistence type="predicted"/>
<protein>
    <recommendedName>
        <fullName evidence="4">DUF4251 domain-containing protein</fullName>
    </recommendedName>
</protein>
<sequence length="153" mass="17536">MKKSLVFALFFFTALGLRAQYGSVNAILDRLEERRGINQNLTNISIDDKKFVLVKDFDDHTERSFIVIKGNSATYIEIFDDKSTGESTSNVFSGDVVRSKHNIVSVRANLLEGKKMPVPVTKTFLMTQQKKILYLLDINTRERWIDETSINKK</sequence>
<evidence type="ECO:0008006" key="4">
    <source>
        <dbReference type="Google" id="ProtNLM"/>
    </source>
</evidence>
<name>A0A1I3KTS9_9FLAO</name>
<keyword evidence="3" id="KW-1185">Reference proteome</keyword>
<evidence type="ECO:0000256" key="1">
    <source>
        <dbReference type="SAM" id="SignalP"/>
    </source>
</evidence>
<feature type="chain" id="PRO_5015317294" description="DUF4251 domain-containing protein" evidence="1">
    <location>
        <begin position="20"/>
        <end position="153"/>
    </location>
</feature>
<feature type="signal peptide" evidence="1">
    <location>
        <begin position="1"/>
        <end position="19"/>
    </location>
</feature>
<dbReference type="EMBL" id="FORQ01000001">
    <property type="protein sequence ID" value="SFI75893.1"/>
    <property type="molecule type" value="Genomic_DNA"/>
</dbReference>
<accession>A0A1I3KTS9</accession>